<comment type="similarity">
    <text evidence="2">Belongs to the patched family.</text>
</comment>
<keyword evidence="5 7" id="KW-0472">Membrane</keyword>
<dbReference type="PANTHER" id="PTHR10796:SF92">
    <property type="entry name" value="PATCHED-RELATED, ISOFORM A"/>
    <property type="match status" value="1"/>
</dbReference>
<feature type="transmembrane region" description="Helical" evidence="7">
    <location>
        <begin position="150"/>
        <end position="174"/>
    </location>
</feature>
<evidence type="ECO:0000256" key="6">
    <source>
        <dbReference type="ARBA" id="ARBA00023180"/>
    </source>
</evidence>
<dbReference type="GO" id="GO:0005886">
    <property type="term" value="C:plasma membrane"/>
    <property type="evidence" value="ECO:0007669"/>
    <property type="project" value="TreeGrafter"/>
</dbReference>
<dbReference type="PROSITE" id="PS50156">
    <property type="entry name" value="SSD"/>
    <property type="match status" value="1"/>
</dbReference>
<evidence type="ECO:0000256" key="4">
    <source>
        <dbReference type="ARBA" id="ARBA00022989"/>
    </source>
</evidence>
<organism evidence="9 10">
    <name type="scientific">Romanomermis culicivorax</name>
    <name type="common">Nematode worm</name>
    <dbReference type="NCBI Taxonomy" id="13658"/>
    <lineage>
        <taxon>Eukaryota</taxon>
        <taxon>Metazoa</taxon>
        <taxon>Ecdysozoa</taxon>
        <taxon>Nematoda</taxon>
        <taxon>Enoplea</taxon>
        <taxon>Dorylaimia</taxon>
        <taxon>Mermithida</taxon>
        <taxon>Mermithoidea</taxon>
        <taxon>Mermithidae</taxon>
        <taxon>Romanomermis</taxon>
    </lineage>
</organism>
<evidence type="ECO:0000256" key="3">
    <source>
        <dbReference type="ARBA" id="ARBA00022692"/>
    </source>
</evidence>
<feature type="transmembrane region" description="Helical" evidence="7">
    <location>
        <begin position="92"/>
        <end position="112"/>
    </location>
</feature>
<comment type="subcellular location">
    <subcellularLocation>
        <location evidence="1">Membrane</location>
        <topology evidence="1">Multi-pass membrane protein</topology>
    </subcellularLocation>
</comment>
<evidence type="ECO:0000313" key="10">
    <source>
        <dbReference type="WBParaSite" id="nRc.2.0.1.t14322-RA"/>
    </source>
</evidence>
<dbReference type="InterPro" id="IPR003392">
    <property type="entry name" value="PTHD_SSD"/>
</dbReference>
<feature type="transmembrane region" description="Helical" evidence="7">
    <location>
        <begin position="209"/>
        <end position="233"/>
    </location>
</feature>
<evidence type="ECO:0000256" key="2">
    <source>
        <dbReference type="ARBA" id="ARBA00005585"/>
    </source>
</evidence>
<dbReference type="GO" id="GO:0006897">
    <property type="term" value="P:endocytosis"/>
    <property type="evidence" value="ECO:0007669"/>
    <property type="project" value="TreeGrafter"/>
</dbReference>
<dbReference type="PANTHER" id="PTHR10796">
    <property type="entry name" value="PATCHED-RELATED"/>
    <property type="match status" value="1"/>
</dbReference>
<dbReference type="OMA" id="ATCLETN"/>
<sequence>MQVFGVSVNWGLFIQGVQMNSTTGEILEAHMLTIPLQFEYEPSSQKMSTVYSCMDQLSQFFLDKGQANGLVKVYTASEKFFTDEVAKTQDRVMPYIAINIGLITVFCILTTVESDGSLKLIGGTFGLMTIGMSLLSGFGLMLYAGYSYNFMISATPFIVMCVGIDNDFLLLAAWRHTDTKKSSAQRLADSLTIAGPSVTITSLTDVICFLIGVVSGTLAVSSFCLFTAMTLLFR</sequence>
<keyword evidence="9" id="KW-1185">Reference proteome</keyword>
<name>A0A915IJG1_ROMCU</name>
<feature type="domain" description="SSD" evidence="8">
    <location>
        <begin position="90"/>
        <end position="234"/>
    </location>
</feature>
<evidence type="ECO:0000313" key="9">
    <source>
        <dbReference type="Proteomes" id="UP000887565"/>
    </source>
</evidence>
<dbReference type="WBParaSite" id="nRc.2.0.1.t14322-RA">
    <property type="protein sequence ID" value="nRc.2.0.1.t14322-RA"/>
    <property type="gene ID" value="nRc.2.0.1.g14322"/>
</dbReference>
<accession>A0A915IJG1</accession>
<dbReference type="Proteomes" id="UP000887565">
    <property type="component" value="Unplaced"/>
</dbReference>
<protein>
    <submittedName>
        <fullName evidence="10">SSD domain-containing protein</fullName>
    </submittedName>
</protein>
<keyword evidence="6" id="KW-0325">Glycoprotein</keyword>
<evidence type="ECO:0000259" key="8">
    <source>
        <dbReference type="PROSITE" id="PS50156"/>
    </source>
</evidence>
<feature type="transmembrane region" description="Helical" evidence="7">
    <location>
        <begin position="124"/>
        <end position="144"/>
    </location>
</feature>
<proteinExistence type="inferred from homology"/>
<dbReference type="Pfam" id="PF02460">
    <property type="entry name" value="Patched"/>
    <property type="match status" value="1"/>
</dbReference>
<dbReference type="InterPro" id="IPR000731">
    <property type="entry name" value="SSD"/>
</dbReference>
<evidence type="ECO:0000256" key="1">
    <source>
        <dbReference type="ARBA" id="ARBA00004141"/>
    </source>
</evidence>
<dbReference type="GO" id="GO:0030659">
    <property type="term" value="C:cytoplasmic vesicle membrane"/>
    <property type="evidence" value="ECO:0007669"/>
    <property type="project" value="TreeGrafter"/>
</dbReference>
<reference evidence="10" key="1">
    <citation type="submission" date="2022-11" db="UniProtKB">
        <authorList>
            <consortium name="WormBaseParasite"/>
        </authorList>
    </citation>
    <scope>IDENTIFICATION</scope>
</reference>
<dbReference type="Gene3D" id="1.20.1640.10">
    <property type="entry name" value="Multidrug efflux transporter AcrB transmembrane domain"/>
    <property type="match status" value="1"/>
</dbReference>
<dbReference type="AlphaFoldDB" id="A0A915IJG1"/>
<dbReference type="GO" id="GO:0018996">
    <property type="term" value="P:molting cycle, collagen and cuticulin-based cuticle"/>
    <property type="evidence" value="ECO:0007669"/>
    <property type="project" value="TreeGrafter"/>
</dbReference>
<dbReference type="InterPro" id="IPR051697">
    <property type="entry name" value="Patched_domain-protein"/>
</dbReference>
<keyword evidence="3 7" id="KW-0812">Transmembrane</keyword>
<dbReference type="SUPFAM" id="SSF82866">
    <property type="entry name" value="Multidrug efflux transporter AcrB transmembrane domain"/>
    <property type="match status" value="1"/>
</dbReference>
<keyword evidence="4 7" id="KW-1133">Transmembrane helix</keyword>
<evidence type="ECO:0000256" key="5">
    <source>
        <dbReference type="ARBA" id="ARBA00023136"/>
    </source>
</evidence>
<evidence type="ECO:0000256" key="7">
    <source>
        <dbReference type="SAM" id="Phobius"/>
    </source>
</evidence>